<comment type="caution">
    <text evidence="1">The sequence shown here is derived from an EMBL/GenBank/DDBJ whole genome shotgun (WGS) entry which is preliminary data.</text>
</comment>
<accession>A0ABD0K784</accession>
<evidence type="ECO:0000313" key="1">
    <source>
        <dbReference type="EMBL" id="KAK7482830.1"/>
    </source>
</evidence>
<protein>
    <submittedName>
        <fullName evidence="1">Uncharacterized protein</fullName>
    </submittedName>
</protein>
<evidence type="ECO:0000313" key="2">
    <source>
        <dbReference type="Proteomes" id="UP001519460"/>
    </source>
</evidence>
<reference evidence="1 2" key="1">
    <citation type="journal article" date="2023" name="Sci. Data">
        <title>Genome assembly of the Korean intertidal mud-creeper Batillaria attramentaria.</title>
        <authorList>
            <person name="Patra A.K."/>
            <person name="Ho P.T."/>
            <person name="Jun S."/>
            <person name="Lee S.J."/>
            <person name="Kim Y."/>
            <person name="Won Y.J."/>
        </authorList>
    </citation>
    <scope>NUCLEOTIDE SEQUENCE [LARGE SCALE GENOMIC DNA]</scope>
    <source>
        <strain evidence="1">Wonlab-2016</strain>
    </source>
</reference>
<dbReference type="Proteomes" id="UP001519460">
    <property type="component" value="Unassembled WGS sequence"/>
</dbReference>
<name>A0ABD0K784_9CAEN</name>
<dbReference type="AlphaFoldDB" id="A0ABD0K784"/>
<organism evidence="1 2">
    <name type="scientific">Batillaria attramentaria</name>
    <dbReference type="NCBI Taxonomy" id="370345"/>
    <lineage>
        <taxon>Eukaryota</taxon>
        <taxon>Metazoa</taxon>
        <taxon>Spiralia</taxon>
        <taxon>Lophotrochozoa</taxon>
        <taxon>Mollusca</taxon>
        <taxon>Gastropoda</taxon>
        <taxon>Caenogastropoda</taxon>
        <taxon>Sorbeoconcha</taxon>
        <taxon>Cerithioidea</taxon>
        <taxon>Batillariidae</taxon>
        <taxon>Batillaria</taxon>
    </lineage>
</organism>
<keyword evidence="2" id="KW-1185">Reference proteome</keyword>
<dbReference type="EMBL" id="JACVVK020000238">
    <property type="protein sequence ID" value="KAK7482830.1"/>
    <property type="molecule type" value="Genomic_DNA"/>
</dbReference>
<proteinExistence type="predicted"/>
<sequence>MPFAGDAKIGVSSQPVARDLFHSQWPNPWTVVTNAESKCNCGTPPPSCFNCETTHRREDDTSIVILSSGQILE</sequence>
<gene>
    <name evidence="1" type="ORF">BaRGS_00025996</name>
</gene>